<name>A0A7W6EUP2_9SPHN</name>
<dbReference type="InterPro" id="IPR019660">
    <property type="entry name" value="Put_sensory_transdc_reg_YbjN"/>
</dbReference>
<dbReference type="Proteomes" id="UP000562395">
    <property type="component" value="Unassembled WGS sequence"/>
</dbReference>
<dbReference type="RefSeq" id="WP_183611126.1">
    <property type="nucleotide sequence ID" value="NZ_JACICY010000001.1"/>
</dbReference>
<accession>A0A7W6EUP2</accession>
<reference evidence="2 3" key="1">
    <citation type="submission" date="2020-08" db="EMBL/GenBank/DDBJ databases">
        <title>Genomic Encyclopedia of Type Strains, Phase IV (KMG-IV): sequencing the most valuable type-strain genomes for metagenomic binning, comparative biology and taxonomic classification.</title>
        <authorList>
            <person name="Goeker M."/>
        </authorList>
    </citation>
    <scope>NUCLEOTIDE SEQUENCE [LARGE SCALE GENOMIC DNA]</scope>
    <source>
        <strain evidence="2 3">DSM 14552</strain>
    </source>
</reference>
<evidence type="ECO:0000256" key="1">
    <source>
        <dbReference type="SAM" id="SignalP"/>
    </source>
</evidence>
<comment type="caution">
    <text evidence="2">The sequence shown here is derived from an EMBL/GenBank/DDBJ whole genome shotgun (WGS) entry which is preliminary data.</text>
</comment>
<evidence type="ECO:0000313" key="2">
    <source>
        <dbReference type="EMBL" id="MBB3858919.1"/>
    </source>
</evidence>
<feature type="signal peptide" evidence="1">
    <location>
        <begin position="1"/>
        <end position="22"/>
    </location>
</feature>
<keyword evidence="1" id="KW-0732">Signal</keyword>
<dbReference type="Pfam" id="PF10722">
    <property type="entry name" value="YbjN"/>
    <property type="match status" value="1"/>
</dbReference>
<feature type="chain" id="PRO_5030987563" evidence="1">
    <location>
        <begin position="23"/>
        <end position="162"/>
    </location>
</feature>
<dbReference type="AlphaFoldDB" id="A0A7W6EUP2"/>
<evidence type="ECO:0000313" key="3">
    <source>
        <dbReference type="Proteomes" id="UP000562395"/>
    </source>
</evidence>
<keyword evidence="3" id="KW-1185">Reference proteome</keyword>
<dbReference type="EMBL" id="JACICY010000001">
    <property type="protein sequence ID" value="MBB3858919.1"/>
    <property type="molecule type" value="Genomic_DNA"/>
</dbReference>
<protein>
    <submittedName>
        <fullName evidence="2">GH18 family chitinase</fullName>
    </submittedName>
</protein>
<organism evidence="2 3">
    <name type="scientific">Novosphingobium hassiacum</name>
    <dbReference type="NCBI Taxonomy" id="173676"/>
    <lineage>
        <taxon>Bacteria</taxon>
        <taxon>Pseudomonadati</taxon>
        <taxon>Pseudomonadota</taxon>
        <taxon>Alphaproteobacteria</taxon>
        <taxon>Sphingomonadales</taxon>
        <taxon>Sphingomonadaceae</taxon>
        <taxon>Novosphingobium</taxon>
    </lineage>
</organism>
<gene>
    <name evidence="2" type="ORF">GGQ88_000159</name>
</gene>
<sequence length="162" mass="17238">MKVLWAMAALAASSMAPGAALAAASSTTTVTAVRPDSVAQALNNLGYTAEMAKDANGDPLINADIGGWQAALMFYECNDKTHDGCQSLQFVANFTPEKTFSAEDAVKFMRNTRFASVSLDKDQAVTMTWDVVTGKGIDLEVFSNSVDMFRSAMDSLGTAVFK</sequence>
<dbReference type="CDD" id="cd17511">
    <property type="entry name" value="YbjN_AmyR-like"/>
    <property type="match status" value="1"/>
</dbReference>
<proteinExistence type="predicted"/>